<protein>
    <recommendedName>
        <fullName evidence="3">Sulfotransferase</fullName>
        <ecNumber evidence="3">2.8.2.-</ecNumber>
    </recommendedName>
</protein>
<dbReference type="PANTHER" id="PTHR11783">
    <property type="entry name" value="SULFOTRANSFERASE SULT"/>
    <property type="match status" value="1"/>
</dbReference>
<dbReference type="EMBL" id="CM018036">
    <property type="protein sequence ID" value="KAA8541078.1"/>
    <property type="molecule type" value="Genomic_DNA"/>
</dbReference>
<gene>
    <name evidence="5" type="ORF">F0562_025041</name>
</gene>
<evidence type="ECO:0000256" key="3">
    <source>
        <dbReference type="RuleBase" id="RU361155"/>
    </source>
</evidence>
<dbReference type="Proteomes" id="UP000325577">
    <property type="component" value="Linkage Group LG13"/>
</dbReference>
<reference evidence="5 6" key="1">
    <citation type="submission" date="2019-09" db="EMBL/GenBank/DDBJ databases">
        <title>A chromosome-level genome assembly of the Chinese tupelo Nyssa sinensis.</title>
        <authorList>
            <person name="Yang X."/>
            <person name="Kang M."/>
            <person name="Yang Y."/>
            <person name="Xiong H."/>
            <person name="Wang M."/>
            <person name="Zhang Z."/>
            <person name="Wang Z."/>
            <person name="Wu H."/>
            <person name="Ma T."/>
            <person name="Liu J."/>
            <person name="Xi Z."/>
        </authorList>
    </citation>
    <scope>NUCLEOTIDE SEQUENCE [LARGE SCALE GENOMIC DNA]</scope>
    <source>
        <strain evidence="5">J267</strain>
        <tissue evidence="5">Leaf</tissue>
    </source>
</reference>
<comment type="similarity">
    <text evidence="1 3">Belongs to the sulfotransferase 1 family.</text>
</comment>
<evidence type="ECO:0000256" key="2">
    <source>
        <dbReference type="ARBA" id="ARBA00022679"/>
    </source>
</evidence>
<evidence type="ECO:0000259" key="4">
    <source>
        <dbReference type="Pfam" id="PF00685"/>
    </source>
</evidence>
<name>A0A5J5BEN8_9ASTE</name>
<accession>A0A5J5BEN8</accession>
<organism evidence="5 6">
    <name type="scientific">Nyssa sinensis</name>
    <dbReference type="NCBI Taxonomy" id="561372"/>
    <lineage>
        <taxon>Eukaryota</taxon>
        <taxon>Viridiplantae</taxon>
        <taxon>Streptophyta</taxon>
        <taxon>Embryophyta</taxon>
        <taxon>Tracheophyta</taxon>
        <taxon>Spermatophyta</taxon>
        <taxon>Magnoliopsida</taxon>
        <taxon>eudicotyledons</taxon>
        <taxon>Gunneridae</taxon>
        <taxon>Pentapetalae</taxon>
        <taxon>asterids</taxon>
        <taxon>Cornales</taxon>
        <taxon>Nyssaceae</taxon>
        <taxon>Nyssa</taxon>
    </lineage>
</organism>
<dbReference type="AlphaFoldDB" id="A0A5J5BEN8"/>
<dbReference type="OrthoDB" id="205623at2759"/>
<dbReference type="Gene3D" id="3.40.50.300">
    <property type="entry name" value="P-loop containing nucleotide triphosphate hydrolases"/>
    <property type="match status" value="1"/>
</dbReference>
<keyword evidence="2 3" id="KW-0808">Transferase</keyword>
<feature type="domain" description="Sulfotransferase" evidence="4">
    <location>
        <begin position="28"/>
        <end position="295"/>
    </location>
</feature>
<sequence>MAAQETKEEEEVERIFKRYREQYFKSQPTDVLLITLPKSGTTWLKALIFSIVNRTRYDNSNHPLLTQSPHVCVPFLDVDLFCATPVPAIENMPSPRLFACHIPYTSLPESIISSGCRIVYICRNPKDVFTSLWHFSCKVRTSINDLPPLSLDDTFDLFCKGVSPFGPFWDHVLGYWKASLQWPNRVLFLNYEEMKKEHLVHVNRLADFLDHPFSLEEDKEGVVQEIIRLCSFENLRNLEVNKTGRTLIGGANQNSVVIENSVFFREGKVGDSENLLTAQMNDLLDQIMKEKLDDSHFSF</sequence>
<dbReference type="GO" id="GO:0008146">
    <property type="term" value="F:sulfotransferase activity"/>
    <property type="evidence" value="ECO:0007669"/>
    <property type="project" value="InterPro"/>
</dbReference>
<evidence type="ECO:0000313" key="5">
    <source>
        <dbReference type="EMBL" id="KAA8541078.1"/>
    </source>
</evidence>
<evidence type="ECO:0000313" key="6">
    <source>
        <dbReference type="Proteomes" id="UP000325577"/>
    </source>
</evidence>
<dbReference type="EC" id="2.8.2.-" evidence="3"/>
<evidence type="ECO:0000256" key="1">
    <source>
        <dbReference type="ARBA" id="ARBA00005771"/>
    </source>
</evidence>
<dbReference type="SUPFAM" id="SSF52540">
    <property type="entry name" value="P-loop containing nucleoside triphosphate hydrolases"/>
    <property type="match status" value="1"/>
</dbReference>
<dbReference type="Pfam" id="PF00685">
    <property type="entry name" value="Sulfotransfer_1"/>
    <property type="match status" value="1"/>
</dbReference>
<dbReference type="InterPro" id="IPR000863">
    <property type="entry name" value="Sulfotransferase_dom"/>
</dbReference>
<proteinExistence type="inferred from homology"/>
<keyword evidence="6" id="KW-1185">Reference proteome</keyword>
<dbReference type="InterPro" id="IPR027417">
    <property type="entry name" value="P-loop_NTPase"/>
</dbReference>